<evidence type="ECO:0000256" key="6">
    <source>
        <dbReference type="ARBA" id="ARBA00023157"/>
    </source>
</evidence>
<evidence type="ECO:0000256" key="4">
    <source>
        <dbReference type="ARBA" id="ARBA00022622"/>
    </source>
</evidence>
<keyword evidence="6" id="KW-1015">Disulfide bond</keyword>
<gene>
    <name evidence="12" type="ORF">LITE_LOCUS38140</name>
</gene>
<evidence type="ECO:0000256" key="1">
    <source>
        <dbReference type="ARBA" id="ARBA00004609"/>
    </source>
</evidence>
<name>A0AAV0PGB7_9ROSI</name>
<sequence length="187" mass="18107">MASSGLRFGLVLAVAALLYTGATAQSGCTTALISLSPCLNYVSGNTSTPSSSCCSQLGSVVSSQPQCLCQLVNGGGSSLGITINQTRALDLPSACKVQTPPVSRCNGGNSPSGSPAAGGSPPSDSSNGSPGTPAGSAPSTPSDDGGSDGGSDVPTTIGTSGASTAVGRMELPVTLFMVLVASSYAWL</sequence>
<feature type="signal peptide" evidence="10">
    <location>
        <begin position="1"/>
        <end position="24"/>
    </location>
</feature>
<dbReference type="PRINTS" id="PR00382">
    <property type="entry name" value="LIPIDTRNSFER"/>
</dbReference>
<dbReference type="PANTHER" id="PTHR33044">
    <property type="entry name" value="BIFUNCTIONAL INHIBITOR/LIPID-TRANSFER PROTEIN/SEED STORAGE 2S ALBUMIN SUPERFAMILY PROTEIN-RELATED"/>
    <property type="match status" value="1"/>
</dbReference>
<comment type="subcellular location">
    <subcellularLocation>
        <location evidence="1">Cell membrane</location>
        <topology evidence="1">Lipid-anchor</topology>
        <topology evidence="1">GPI-anchor</topology>
    </subcellularLocation>
</comment>
<evidence type="ECO:0000256" key="3">
    <source>
        <dbReference type="ARBA" id="ARBA00022475"/>
    </source>
</evidence>
<evidence type="ECO:0000313" key="12">
    <source>
        <dbReference type="EMBL" id="CAI0469346.1"/>
    </source>
</evidence>
<keyword evidence="7" id="KW-0325">Glycoprotein</keyword>
<evidence type="ECO:0000256" key="7">
    <source>
        <dbReference type="ARBA" id="ARBA00023180"/>
    </source>
</evidence>
<keyword evidence="4" id="KW-0472">Membrane</keyword>
<evidence type="ECO:0000256" key="5">
    <source>
        <dbReference type="ARBA" id="ARBA00022729"/>
    </source>
</evidence>
<evidence type="ECO:0000256" key="8">
    <source>
        <dbReference type="ARBA" id="ARBA00023288"/>
    </source>
</evidence>
<keyword evidence="3" id="KW-1003">Cell membrane</keyword>
<organism evidence="12 13">
    <name type="scientific">Linum tenue</name>
    <dbReference type="NCBI Taxonomy" id="586396"/>
    <lineage>
        <taxon>Eukaryota</taxon>
        <taxon>Viridiplantae</taxon>
        <taxon>Streptophyta</taxon>
        <taxon>Embryophyta</taxon>
        <taxon>Tracheophyta</taxon>
        <taxon>Spermatophyta</taxon>
        <taxon>Magnoliopsida</taxon>
        <taxon>eudicotyledons</taxon>
        <taxon>Gunneridae</taxon>
        <taxon>Pentapetalae</taxon>
        <taxon>rosids</taxon>
        <taxon>fabids</taxon>
        <taxon>Malpighiales</taxon>
        <taxon>Linaceae</taxon>
        <taxon>Linum</taxon>
    </lineage>
</organism>
<comment type="caution">
    <text evidence="12">The sequence shown here is derived from an EMBL/GenBank/DDBJ whole genome shotgun (WGS) entry which is preliminary data.</text>
</comment>
<evidence type="ECO:0000256" key="9">
    <source>
        <dbReference type="SAM" id="MobiDB-lite"/>
    </source>
</evidence>
<dbReference type="GO" id="GO:0006869">
    <property type="term" value="P:lipid transport"/>
    <property type="evidence" value="ECO:0007669"/>
    <property type="project" value="InterPro"/>
</dbReference>
<evidence type="ECO:0000259" key="11">
    <source>
        <dbReference type="SMART" id="SM00499"/>
    </source>
</evidence>
<dbReference type="EMBL" id="CAMGYJ010000008">
    <property type="protein sequence ID" value="CAI0469346.1"/>
    <property type="molecule type" value="Genomic_DNA"/>
</dbReference>
<protein>
    <recommendedName>
        <fullName evidence="11">Bifunctional inhibitor/plant lipid transfer protein/seed storage helical domain-containing protein</fullName>
    </recommendedName>
</protein>
<dbReference type="FunFam" id="1.10.110.10:FF:000001">
    <property type="entry name" value="Bifunctional inhibitor/lipid-transfer protein/seed storage 2S albumin superfamily protein"/>
    <property type="match status" value="1"/>
</dbReference>
<comment type="similarity">
    <text evidence="2">Belongs to the plant LTP family.</text>
</comment>
<dbReference type="SUPFAM" id="SSF47699">
    <property type="entry name" value="Bifunctional inhibitor/lipid-transfer protein/seed storage 2S albumin"/>
    <property type="match status" value="1"/>
</dbReference>
<feature type="chain" id="PRO_5043617370" description="Bifunctional inhibitor/plant lipid transfer protein/seed storage helical domain-containing protein" evidence="10">
    <location>
        <begin position="25"/>
        <end position="187"/>
    </location>
</feature>
<dbReference type="GO" id="GO:0005886">
    <property type="term" value="C:plasma membrane"/>
    <property type="evidence" value="ECO:0007669"/>
    <property type="project" value="UniProtKB-SubCell"/>
</dbReference>
<dbReference type="Proteomes" id="UP001154282">
    <property type="component" value="Unassembled WGS sequence"/>
</dbReference>
<feature type="domain" description="Bifunctional inhibitor/plant lipid transfer protein/seed storage helical" evidence="11">
    <location>
        <begin position="28"/>
        <end position="105"/>
    </location>
</feature>
<dbReference type="SMART" id="SM00499">
    <property type="entry name" value="AAI"/>
    <property type="match status" value="1"/>
</dbReference>
<keyword evidence="5 10" id="KW-0732">Signal</keyword>
<dbReference type="InterPro" id="IPR016140">
    <property type="entry name" value="Bifunc_inhib/LTP/seed_store"/>
</dbReference>
<keyword evidence="8" id="KW-0449">Lipoprotein</keyword>
<dbReference type="Pfam" id="PF14368">
    <property type="entry name" value="LTP_2"/>
    <property type="match status" value="1"/>
</dbReference>
<keyword evidence="13" id="KW-1185">Reference proteome</keyword>
<accession>A0AAV0PGB7</accession>
<dbReference type="GO" id="GO:0008289">
    <property type="term" value="F:lipid binding"/>
    <property type="evidence" value="ECO:0007669"/>
    <property type="project" value="InterPro"/>
</dbReference>
<dbReference type="AlphaFoldDB" id="A0AAV0PGB7"/>
<proteinExistence type="inferred from homology"/>
<evidence type="ECO:0000313" key="13">
    <source>
        <dbReference type="Proteomes" id="UP001154282"/>
    </source>
</evidence>
<dbReference type="InterPro" id="IPR036312">
    <property type="entry name" value="Bifun_inhib/LTP/seed_sf"/>
</dbReference>
<reference evidence="12" key="1">
    <citation type="submission" date="2022-08" db="EMBL/GenBank/DDBJ databases">
        <authorList>
            <person name="Gutierrez-Valencia J."/>
        </authorList>
    </citation>
    <scope>NUCLEOTIDE SEQUENCE</scope>
</reference>
<dbReference type="GO" id="GO:0098552">
    <property type="term" value="C:side of membrane"/>
    <property type="evidence" value="ECO:0007669"/>
    <property type="project" value="UniProtKB-KW"/>
</dbReference>
<evidence type="ECO:0000256" key="2">
    <source>
        <dbReference type="ARBA" id="ARBA00009748"/>
    </source>
</evidence>
<feature type="region of interest" description="Disordered" evidence="9">
    <location>
        <begin position="100"/>
        <end position="162"/>
    </location>
</feature>
<dbReference type="InterPro" id="IPR000528">
    <property type="entry name" value="Plant_nsLTP"/>
</dbReference>
<evidence type="ECO:0000256" key="10">
    <source>
        <dbReference type="SAM" id="SignalP"/>
    </source>
</evidence>
<feature type="compositionally biased region" description="Low complexity" evidence="9">
    <location>
        <begin position="106"/>
        <end position="156"/>
    </location>
</feature>
<keyword evidence="4" id="KW-0336">GPI-anchor</keyword>
<dbReference type="CDD" id="cd00010">
    <property type="entry name" value="AAI_LTSS"/>
    <property type="match status" value="1"/>
</dbReference>
<dbReference type="InterPro" id="IPR043325">
    <property type="entry name" value="LTSS"/>
</dbReference>
<dbReference type="Gene3D" id="1.10.110.10">
    <property type="entry name" value="Plant lipid-transfer and hydrophobic proteins"/>
    <property type="match status" value="1"/>
</dbReference>